<feature type="region of interest" description="Disordered" evidence="1">
    <location>
        <begin position="39"/>
        <end position="122"/>
    </location>
</feature>
<feature type="compositionally biased region" description="Basic residues" evidence="1">
    <location>
        <begin position="74"/>
        <end position="85"/>
    </location>
</feature>
<feature type="region of interest" description="Disordered" evidence="1">
    <location>
        <begin position="136"/>
        <end position="155"/>
    </location>
</feature>
<accession>A0A1V9X6N8</accession>
<protein>
    <submittedName>
        <fullName evidence="2">Uncharacterized protein</fullName>
    </submittedName>
</protein>
<dbReference type="OrthoDB" id="10685354at2759"/>
<dbReference type="EMBL" id="MNPL01022813">
    <property type="protein sequence ID" value="OQR68952.1"/>
    <property type="molecule type" value="Genomic_DNA"/>
</dbReference>
<sequence>MFLESLPTVCWEKFLQLQSHQSLHVSALRRDLVLKLDSSRTSGESKSEANTPTNRPQSPIKKKRSKEAPEIGATKRKAIPSKRAKSAAPSAYRRLMQQTTSEMVSSVPTKTKMKKSPSADLDAVKKSKVIKSNKTAVNKESSDANGGGIPKSTSCNSDLAGKGVVTAIATTATATTAMKRTKSPCKQVVRPPWTNYFS</sequence>
<dbReference type="InParanoid" id="A0A1V9X6N8"/>
<name>A0A1V9X6N8_9ACAR</name>
<evidence type="ECO:0000256" key="1">
    <source>
        <dbReference type="SAM" id="MobiDB-lite"/>
    </source>
</evidence>
<organism evidence="2 3">
    <name type="scientific">Tropilaelaps mercedesae</name>
    <dbReference type="NCBI Taxonomy" id="418985"/>
    <lineage>
        <taxon>Eukaryota</taxon>
        <taxon>Metazoa</taxon>
        <taxon>Ecdysozoa</taxon>
        <taxon>Arthropoda</taxon>
        <taxon>Chelicerata</taxon>
        <taxon>Arachnida</taxon>
        <taxon>Acari</taxon>
        <taxon>Parasitiformes</taxon>
        <taxon>Mesostigmata</taxon>
        <taxon>Gamasina</taxon>
        <taxon>Dermanyssoidea</taxon>
        <taxon>Laelapidae</taxon>
        <taxon>Tropilaelaps</taxon>
    </lineage>
</organism>
<proteinExistence type="predicted"/>
<gene>
    <name evidence="2" type="ORF">BIW11_12569</name>
</gene>
<dbReference type="AlphaFoldDB" id="A0A1V9X6N8"/>
<keyword evidence="3" id="KW-1185">Reference proteome</keyword>
<evidence type="ECO:0000313" key="2">
    <source>
        <dbReference type="EMBL" id="OQR68952.1"/>
    </source>
</evidence>
<evidence type="ECO:0000313" key="3">
    <source>
        <dbReference type="Proteomes" id="UP000192247"/>
    </source>
</evidence>
<comment type="caution">
    <text evidence="2">The sequence shown here is derived from an EMBL/GenBank/DDBJ whole genome shotgun (WGS) entry which is preliminary data.</text>
</comment>
<feature type="compositionally biased region" description="Polar residues" evidence="1">
    <location>
        <begin position="48"/>
        <end position="57"/>
    </location>
</feature>
<feature type="compositionally biased region" description="Polar residues" evidence="1">
    <location>
        <begin position="96"/>
        <end position="109"/>
    </location>
</feature>
<dbReference type="Proteomes" id="UP000192247">
    <property type="component" value="Unassembled WGS sequence"/>
</dbReference>
<reference evidence="2 3" key="1">
    <citation type="journal article" date="2017" name="Gigascience">
        <title>Draft genome of the honey bee ectoparasitic mite, Tropilaelaps mercedesae, is shaped by the parasitic life history.</title>
        <authorList>
            <person name="Dong X."/>
            <person name="Armstrong S.D."/>
            <person name="Xia D."/>
            <person name="Makepeace B.L."/>
            <person name="Darby A.C."/>
            <person name="Kadowaki T."/>
        </authorList>
    </citation>
    <scope>NUCLEOTIDE SEQUENCE [LARGE SCALE GENOMIC DNA]</scope>
    <source>
        <strain evidence="2">Wuxi-XJTLU</strain>
    </source>
</reference>